<evidence type="ECO:0000313" key="3">
    <source>
        <dbReference type="EMBL" id="KAJ8961411.1"/>
    </source>
</evidence>
<dbReference type="EMBL" id="JAPWTK010000005">
    <property type="protein sequence ID" value="KAJ8961411.1"/>
    <property type="molecule type" value="Genomic_DNA"/>
</dbReference>
<organism evidence="3 4">
    <name type="scientific">Aromia moschata</name>
    <dbReference type="NCBI Taxonomy" id="1265417"/>
    <lineage>
        <taxon>Eukaryota</taxon>
        <taxon>Metazoa</taxon>
        <taxon>Ecdysozoa</taxon>
        <taxon>Arthropoda</taxon>
        <taxon>Hexapoda</taxon>
        <taxon>Insecta</taxon>
        <taxon>Pterygota</taxon>
        <taxon>Neoptera</taxon>
        <taxon>Endopterygota</taxon>
        <taxon>Coleoptera</taxon>
        <taxon>Polyphaga</taxon>
        <taxon>Cucujiformia</taxon>
        <taxon>Chrysomeloidea</taxon>
        <taxon>Cerambycidae</taxon>
        <taxon>Cerambycinae</taxon>
        <taxon>Callichromatini</taxon>
        <taxon>Aromia</taxon>
    </lineage>
</organism>
<feature type="domain" description="FANCI solenoid 3" evidence="1">
    <location>
        <begin position="5"/>
        <end position="183"/>
    </location>
</feature>
<dbReference type="Pfam" id="PF14677">
    <property type="entry name" value="FANCI_S3"/>
    <property type="match status" value="1"/>
</dbReference>
<comment type="caution">
    <text evidence="3">The sequence shown here is derived from an EMBL/GenBank/DDBJ whole genome shotgun (WGS) entry which is preliminary data.</text>
</comment>
<dbReference type="PANTHER" id="PTHR21818">
    <property type="entry name" value="BC025462 PROTEIN"/>
    <property type="match status" value="1"/>
</dbReference>
<gene>
    <name evidence="3" type="ORF">NQ318_014657</name>
</gene>
<feature type="domain" description="FANCI solenoid 4" evidence="2">
    <location>
        <begin position="205"/>
        <end position="290"/>
    </location>
</feature>
<protein>
    <submittedName>
        <fullName evidence="3">Uncharacterized protein</fullName>
    </submittedName>
</protein>
<dbReference type="GO" id="GO:0070182">
    <property type="term" value="F:DNA polymerase binding"/>
    <property type="evidence" value="ECO:0007669"/>
    <property type="project" value="TreeGrafter"/>
</dbReference>
<dbReference type="InterPro" id="IPR029313">
    <property type="entry name" value="FANCI_S3"/>
</dbReference>
<keyword evidence="4" id="KW-1185">Reference proteome</keyword>
<evidence type="ECO:0000259" key="2">
    <source>
        <dbReference type="Pfam" id="PF14678"/>
    </source>
</evidence>
<dbReference type="Pfam" id="PF14678">
    <property type="entry name" value="FANCI_S4"/>
    <property type="match status" value="1"/>
</dbReference>
<dbReference type="InterPro" id="IPR029314">
    <property type="entry name" value="FANCI_S4"/>
</dbReference>
<proteinExistence type="predicted"/>
<evidence type="ECO:0000313" key="4">
    <source>
        <dbReference type="Proteomes" id="UP001162162"/>
    </source>
</evidence>
<accession>A0AAV8ZE02</accession>
<dbReference type="GO" id="GO:0006281">
    <property type="term" value="P:DNA repair"/>
    <property type="evidence" value="ECO:0007669"/>
    <property type="project" value="InterPro"/>
</dbReference>
<dbReference type="AlphaFoldDB" id="A0AAV8ZE02"/>
<dbReference type="InterPro" id="IPR026171">
    <property type="entry name" value="FANCI"/>
</dbReference>
<name>A0AAV8ZE02_9CUCU</name>
<evidence type="ECO:0000259" key="1">
    <source>
        <dbReference type="Pfam" id="PF14677"/>
    </source>
</evidence>
<reference evidence="3" key="1">
    <citation type="journal article" date="2023" name="Insect Mol. Biol.">
        <title>Genome sequencing provides insights into the evolution of gene families encoding plant cell wall-degrading enzymes in longhorned beetles.</title>
        <authorList>
            <person name="Shin N.R."/>
            <person name="Okamura Y."/>
            <person name="Kirsch R."/>
            <person name="Pauchet Y."/>
        </authorList>
    </citation>
    <scope>NUCLEOTIDE SEQUENCE</scope>
    <source>
        <strain evidence="3">AMC_N1</strain>
    </source>
</reference>
<dbReference type="PANTHER" id="PTHR21818:SF0">
    <property type="entry name" value="FANCONI ANEMIA GROUP I PROTEIN"/>
    <property type="match status" value="1"/>
</dbReference>
<sequence>MSEPAIDWTTPAKAYLLKSKHYFHQHMMQATLHLIQNVKRHKEIDGRYKKLYYEYVSDIASILFHRIIKRLSDFIDFDYVTANLAVDCFHAILDLMNRMYKIGKDIEDNFISQLRTVVDVYKKIFEMNEEEIVDAPEIKRMYTTVVNTLSILGNQIPADSNPLSVQLCEWLKNFSYNNTVPGKASGVFVNHFFEMHIKYKVSLNIFEDISVTIGDIIGVITDEEHNVEKFAIVNEESVHTILQSVCTHIKSILEDIDAVIARLKSEYNILMYPGAENVEKRMDNLKIKERGNMLPNMSYCNYNDKFKQFSNSSWKYN</sequence>
<dbReference type="Proteomes" id="UP001162162">
    <property type="component" value="Unassembled WGS sequence"/>
</dbReference>